<comment type="similarity">
    <text evidence="1">Belongs to the ATG10 family.</text>
</comment>
<evidence type="ECO:0000256" key="7">
    <source>
        <dbReference type="SAM" id="MobiDB-lite"/>
    </source>
</evidence>
<keyword evidence="4" id="KW-0833">Ubl conjugation pathway</keyword>
<keyword evidence="3" id="KW-0808">Transferase</keyword>
<evidence type="ECO:0000256" key="5">
    <source>
        <dbReference type="ARBA" id="ARBA00023006"/>
    </source>
</evidence>
<evidence type="ECO:0000256" key="3">
    <source>
        <dbReference type="ARBA" id="ARBA00022679"/>
    </source>
</evidence>
<evidence type="ECO:0000256" key="4">
    <source>
        <dbReference type="ARBA" id="ARBA00022786"/>
    </source>
</evidence>
<reference evidence="8 9" key="1">
    <citation type="submission" date="2021-06" db="EMBL/GenBank/DDBJ databases">
        <authorList>
            <person name="Palmer J.M."/>
        </authorList>
    </citation>
    <scope>NUCLEOTIDE SEQUENCE [LARGE SCALE GENOMIC DNA]</scope>
    <source>
        <strain evidence="8 9">CL_MEX2019</strain>
        <tissue evidence="8">Muscle</tissue>
    </source>
</reference>
<dbReference type="InterPro" id="IPR007135">
    <property type="entry name" value="Atg3/Atg10"/>
</dbReference>
<proteinExistence type="inferred from homology"/>
<dbReference type="Pfam" id="PF03987">
    <property type="entry name" value="Autophagy_act_C"/>
    <property type="match status" value="1"/>
</dbReference>
<accession>A0ABU7CWE3</accession>
<comment type="caution">
    <text evidence="8">The sequence shown here is derived from an EMBL/GenBank/DDBJ whole genome shotgun (WGS) entry which is preliminary data.</text>
</comment>
<dbReference type="Gene3D" id="3.30.1460.50">
    <property type="match status" value="1"/>
</dbReference>
<feature type="region of interest" description="Disordered" evidence="7">
    <location>
        <begin position="57"/>
        <end position="113"/>
    </location>
</feature>
<name>A0ABU7CWE3_9TELE</name>
<evidence type="ECO:0000256" key="2">
    <source>
        <dbReference type="ARBA" id="ARBA00021099"/>
    </source>
</evidence>
<dbReference type="EMBL" id="JAHUTJ010007060">
    <property type="protein sequence ID" value="MED6266205.1"/>
    <property type="molecule type" value="Genomic_DNA"/>
</dbReference>
<evidence type="ECO:0000313" key="8">
    <source>
        <dbReference type="EMBL" id="MED6266205.1"/>
    </source>
</evidence>
<dbReference type="PANTHER" id="PTHR14957">
    <property type="entry name" value="UBIQUITIN-LIKE-CONJUGATING ENZYME ATG10"/>
    <property type="match status" value="1"/>
</dbReference>
<dbReference type="Proteomes" id="UP001352852">
    <property type="component" value="Unassembled WGS sequence"/>
</dbReference>
<sequence length="146" mass="16672">IYSEEMSCHVLDEEQFCLCCQVFLQRSNQLEDGWRWEAVQGLKEGYLRKTALRSVPTDWGPLHKQEGVGLHSEPETPWDSTGHEKENLDLVASTGPDIPRVDMDEEDDGSYTETNSSSLVLQYEYHILYSCSYGAPVLYFRAFTLG</sequence>
<gene>
    <name evidence="8" type="ORF">CHARACLAT_033388</name>
</gene>
<organism evidence="8 9">
    <name type="scientific">Characodon lateralis</name>
    <dbReference type="NCBI Taxonomy" id="208331"/>
    <lineage>
        <taxon>Eukaryota</taxon>
        <taxon>Metazoa</taxon>
        <taxon>Chordata</taxon>
        <taxon>Craniata</taxon>
        <taxon>Vertebrata</taxon>
        <taxon>Euteleostomi</taxon>
        <taxon>Actinopterygii</taxon>
        <taxon>Neopterygii</taxon>
        <taxon>Teleostei</taxon>
        <taxon>Neoteleostei</taxon>
        <taxon>Acanthomorphata</taxon>
        <taxon>Ovalentaria</taxon>
        <taxon>Atherinomorphae</taxon>
        <taxon>Cyprinodontiformes</taxon>
        <taxon>Goodeidae</taxon>
        <taxon>Characodon</taxon>
    </lineage>
</organism>
<feature type="non-terminal residue" evidence="8">
    <location>
        <position position="1"/>
    </location>
</feature>
<evidence type="ECO:0000313" key="9">
    <source>
        <dbReference type="Proteomes" id="UP001352852"/>
    </source>
</evidence>
<dbReference type="PANTHER" id="PTHR14957:SF1">
    <property type="entry name" value="UBIQUITIN-LIKE-CONJUGATING ENZYME ATG10"/>
    <property type="match status" value="1"/>
</dbReference>
<evidence type="ECO:0000256" key="1">
    <source>
        <dbReference type="ARBA" id="ARBA00005696"/>
    </source>
</evidence>
<keyword evidence="9" id="KW-1185">Reference proteome</keyword>
<evidence type="ECO:0000256" key="6">
    <source>
        <dbReference type="ARBA" id="ARBA00029833"/>
    </source>
</evidence>
<keyword evidence="5" id="KW-0072">Autophagy</keyword>
<protein>
    <recommendedName>
        <fullName evidence="2">Ubiquitin-like-conjugating enzyme ATG10</fullName>
    </recommendedName>
    <alternativeName>
        <fullName evidence="6">Autophagy-related protein 10</fullName>
    </alternativeName>
</protein>